<accession>A0ABW3FP60</accession>
<dbReference type="InterPro" id="IPR000873">
    <property type="entry name" value="AMP-dep_synth/lig_dom"/>
</dbReference>
<dbReference type="RefSeq" id="WP_345599968.1">
    <property type="nucleotide sequence ID" value="NZ_BAABLT010000001.1"/>
</dbReference>
<evidence type="ECO:0000259" key="8">
    <source>
        <dbReference type="PROSITE" id="PS50075"/>
    </source>
</evidence>
<evidence type="ECO:0000313" key="10">
    <source>
        <dbReference type="Proteomes" id="UP001597018"/>
    </source>
</evidence>
<dbReference type="Gene3D" id="3.40.50.720">
    <property type="entry name" value="NAD(P)-binding Rossmann-like Domain"/>
    <property type="match status" value="1"/>
</dbReference>
<feature type="region of interest" description="Disordered" evidence="7">
    <location>
        <begin position="641"/>
        <end position="664"/>
    </location>
</feature>
<dbReference type="NCBIfam" id="TIGR01746">
    <property type="entry name" value="Thioester-redct"/>
    <property type="match status" value="1"/>
</dbReference>
<evidence type="ECO:0000256" key="3">
    <source>
        <dbReference type="ARBA" id="ARBA00022553"/>
    </source>
</evidence>
<dbReference type="SUPFAM" id="SSF51735">
    <property type="entry name" value="NAD(P)-binding Rossmann-fold domains"/>
    <property type="match status" value="1"/>
</dbReference>
<feature type="domain" description="Carrier" evidence="8">
    <location>
        <begin position="568"/>
        <end position="643"/>
    </location>
</feature>
<dbReference type="PANTHER" id="PTHR22754">
    <property type="entry name" value="DISCO-INTERACTING PROTEIN 2 DIP2 -RELATED"/>
    <property type="match status" value="1"/>
</dbReference>
<keyword evidence="2" id="KW-0596">Phosphopantetheine</keyword>
<dbReference type="CDD" id="cd05931">
    <property type="entry name" value="FAAL"/>
    <property type="match status" value="1"/>
</dbReference>
<dbReference type="PROSITE" id="PS50075">
    <property type="entry name" value="CARRIER"/>
    <property type="match status" value="1"/>
</dbReference>
<organism evidence="9 10">
    <name type="scientific">Saccharopolyspora rosea</name>
    <dbReference type="NCBI Taxonomy" id="524884"/>
    <lineage>
        <taxon>Bacteria</taxon>
        <taxon>Bacillati</taxon>
        <taxon>Actinomycetota</taxon>
        <taxon>Actinomycetes</taxon>
        <taxon>Pseudonocardiales</taxon>
        <taxon>Pseudonocardiaceae</taxon>
        <taxon>Saccharopolyspora</taxon>
    </lineage>
</organism>
<comment type="similarity">
    <text evidence="1">Belongs to the ATP-dependent AMP-binding enzyme family.</text>
</comment>
<protein>
    <submittedName>
        <fullName evidence="9">Thioester reductase domain-containing protein</fullName>
    </submittedName>
</protein>
<keyword evidence="4" id="KW-0436">Ligase</keyword>
<evidence type="ECO:0000256" key="6">
    <source>
        <dbReference type="ARBA" id="ARBA00023098"/>
    </source>
</evidence>
<dbReference type="PANTHER" id="PTHR22754:SF32">
    <property type="entry name" value="DISCO-INTERACTING PROTEIN 2"/>
    <property type="match status" value="1"/>
</dbReference>
<dbReference type="Proteomes" id="UP001597018">
    <property type="component" value="Unassembled WGS sequence"/>
</dbReference>
<evidence type="ECO:0000256" key="1">
    <source>
        <dbReference type="ARBA" id="ARBA00006432"/>
    </source>
</evidence>
<evidence type="ECO:0000256" key="5">
    <source>
        <dbReference type="ARBA" id="ARBA00022832"/>
    </source>
</evidence>
<dbReference type="InterPro" id="IPR020845">
    <property type="entry name" value="AMP-binding_CS"/>
</dbReference>
<proteinExistence type="inferred from homology"/>
<name>A0ABW3FP60_9PSEU</name>
<sequence>MFDFLTSQAENRGDDSAYLFLNDGVERWDVTYGELYRRVLGNAAVIAAHANPGDRAVLVCPPGPEFVVAYFACLTAGVVAVPTTLRDPARMSRGAERLSSVVDDCAPALVLNSSDQMSQVDRRLPGLHRVPVDLTAEPVEEWRPPRVRAEDLAMLQYTSGSTSAPKGVALTHANLLANAAAISTLMNVTSDSVGVSWLPTFHDMGLIAGVVLPLVNGARGVLMPPVDFVRRPVRWLQAISAYRGTISGAPNFAYEMCRRRVTADELAALDLSSWDAAYCGAEPVRADTMDGFAEDFAPAGFERSALMPVYGLAEATLIVSGGPRRSGPRALEVDRQQLAQGRVRTAEAGTPSTSLVDVGPAASTVDLRVVDPDTGAECADGAIGEVWVGGPSIAQGYFQRPEESAEVFANTLPDTDTRYLRTGDLGALVDGHLFVTGRRKDLIIVAGQNIYPQDLELAAEQASPAVRPGGCAAFAAEEDSESVVVVAEVDSRCRDEDQPDVARRIRQEIAETHELAPERVVLIRARGLPKTSSGKVQRRRCRELLDDGGLAVVFDWPTDAGQDSSHGPGFSAMEDRIADLCEEVLGVRPDAGDENLARLGGGSLSAIRLVNEVNKHFGVEVRAAEAFRSLTVGGLAEAVERARRGGPAEDDQRPEPNPHTDAVLDPDVVVPADRALASAAKPREVLLTGATGFVGAFLLDELLRRTKARVHCLVRARSREDARNRLVRTLRGYGLSTDGFDRVVPVAGDLAEPEFGLDAEQYGDLAARVDAIVHSAASVSAVQGYETLRGPNVLGTREVLRLATRERLKRVHHISTLAAMQGLGDWHLADVAEEPIPVAPSAESVLSGYPRSKWVAEQLVHAAGERGVPVSIYRLARVSGDSEKGYWAEGDFWWRVLTGSVRVGVLPDAEWVDLWTPVDHVAEAVVRLALRPSSAGRIFHVADTPSLRITDVHRWLEECGYALRIASRAEWVEALEADEDNPMWLFLPHLRGAASGADGPDVLPVGQEFAVRTANLRAGLDGSGVACPQIGSGLLATYLERMAQDGIIPKAGEMSDR</sequence>
<dbReference type="Gene3D" id="3.40.50.12780">
    <property type="entry name" value="N-terminal domain of ligase-like"/>
    <property type="match status" value="1"/>
</dbReference>
<dbReference type="SMART" id="SM00823">
    <property type="entry name" value="PKS_PP"/>
    <property type="match status" value="1"/>
</dbReference>
<dbReference type="SUPFAM" id="SSF47336">
    <property type="entry name" value="ACP-like"/>
    <property type="match status" value="1"/>
</dbReference>
<keyword evidence="6" id="KW-0443">Lipid metabolism</keyword>
<dbReference type="Pfam" id="PF07993">
    <property type="entry name" value="NAD_binding_4"/>
    <property type="match status" value="1"/>
</dbReference>
<dbReference type="InterPro" id="IPR010080">
    <property type="entry name" value="Thioester_reductase-like_dom"/>
</dbReference>
<dbReference type="CDD" id="cd05235">
    <property type="entry name" value="SDR_e1"/>
    <property type="match status" value="1"/>
</dbReference>
<dbReference type="PROSITE" id="PS00455">
    <property type="entry name" value="AMP_BINDING"/>
    <property type="match status" value="1"/>
</dbReference>
<dbReference type="InterPro" id="IPR040097">
    <property type="entry name" value="FAAL/FAAC"/>
</dbReference>
<keyword evidence="10" id="KW-1185">Reference proteome</keyword>
<comment type="caution">
    <text evidence="9">The sequence shown here is derived from an EMBL/GenBank/DDBJ whole genome shotgun (WGS) entry which is preliminary data.</text>
</comment>
<evidence type="ECO:0000256" key="2">
    <source>
        <dbReference type="ARBA" id="ARBA00022450"/>
    </source>
</evidence>
<dbReference type="InterPro" id="IPR020806">
    <property type="entry name" value="PKS_PP-bd"/>
</dbReference>
<dbReference type="Gene3D" id="1.10.1200.10">
    <property type="entry name" value="ACP-like"/>
    <property type="match status" value="1"/>
</dbReference>
<feature type="compositionally biased region" description="Basic and acidic residues" evidence="7">
    <location>
        <begin position="641"/>
        <end position="658"/>
    </location>
</feature>
<dbReference type="SUPFAM" id="SSF56801">
    <property type="entry name" value="Acetyl-CoA synthetase-like"/>
    <property type="match status" value="1"/>
</dbReference>
<keyword evidence="3" id="KW-0597">Phosphoprotein</keyword>
<dbReference type="Pfam" id="PF00550">
    <property type="entry name" value="PP-binding"/>
    <property type="match status" value="1"/>
</dbReference>
<dbReference type="Gene3D" id="3.30.300.30">
    <property type="match status" value="1"/>
</dbReference>
<dbReference type="InterPro" id="IPR042099">
    <property type="entry name" value="ANL_N_sf"/>
</dbReference>
<evidence type="ECO:0000256" key="4">
    <source>
        <dbReference type="ARBA" id="ARBA00022598"/>
    </source>
</evidence>
<keyword evidence="5" id="KW-0276">Fatty acid metabolism</keyword>
<dbReference type="InterPro" id="IPR013120">
    <property type="entry name" value="FAR_NAD-bd"/>
</dbReference>
<gene>
    <name evidence="9" type="ORF">ACFQ16_07670</name>
</gene>
<dbReference type="EMBL" id="JBHTIW010000003">
    <property type="protein sequence ID" value="MFD0919618.1"/>
    <property type="molecule type" value="Genomic_DNA"/>
</dbReference>
<dbReference type="InterPro" id="IPR045851">
    <property type="entry name" value="AMP-bd_C_sf"/>
</dbReference>
<evidence type="ECO:0000256" key="7">
    <source>
        <dbReference type="SAM" id="MobiDB-lite"/>
    </source>
</evidence>
<dbReference type="Pfam" id="PF23024">
    <property type="entry name" value="AMP-dom_DIP2-like"/>
    <property type="match status" value="1"/>
</dbReference>
<dbReference type="InterPro" id="IPR009081">
    <property type="entry name" value="PP-bd_ACP"/>
</dbReference>
<dbReference type="InterPro" id="IPR036736">
    <property type="entry name" value="ACP-like_sf"/>
</dbReference>
<evidence type="ECO:0000313" key="9">
    <source>
        <dbReference type="EMBL" id="MFD0919618.1"/>
    </source>
</evidence>
<dbReference type="InterPro" id="IPR036291">
    <property type="entry name" value="NAD(P)-bd_dom_sf"/>
</dbReference>
<dbReference type="InterPro" id="IPR025110">
    <property type="entry name" value="AMP-bd_C"/>
</dbReference>
<reference evidence="10" key="1">
    <citation type="journal article" date="2019" name="Int. J. Syst. Evol. Microbiol.">
        <title>The Global Catalogue of Microorganisms (GCM) 10K type strain sequencing project: providing services to taxonomists for standard genome sequencing and annotation.</title>
        <authorList>
            <consortium name="The Broad Institute Genomics Platform"/>
            <consortium name="The Broad Institute Genome Sequencing Center for Infectious Disease"/>
            <person name="Wu L."/>
            <person name="Ma J."/>
        </authorList>
    </citation>
    <scope>NUCLEOTIDE SEQUENCE [LARGE SCALE GENOMIC DNA]</scope>
    <source>
        <strain evidence="10">CCUG 56401</strain>
    </source>
</reference>
<dbReference type="Pfam" id="PF00501">
    <property type="entry name" value="AMP-binding"/>
    <property type="match status" value="1"/>
</dbReference>